<dbReference type="Proteomes" id="UP000019335">
    <property type="component" value="Chromosome 3"/>
</dbReference>
<comment type="caution">
    <text evidence="1">The sequence shown here is derived from an EMBL/GenBank/DDBJ whole genome shotgun (WGS) entry which is preliminary data.</text>
</comment>
<evidence type="ECO:0000313" key="2">
    <source>
        <dbReference type="Proteomes" id="UP000019335"/>
    </source>
</evidence>
<keyword evidence="2" id="KW-1185">Reference proteome</keyword>
<protein>
    <submittedName>
        <fullName evidence="1">Uncharacterized protein</fullName>
    </submittedName>
</protein>
<reference evidence="1 2" key="1">
    <citation type="journal article" date="2014" name="Mol. Plant">
        <title>Chromosome Scale Genome Assembly and Transcriptome Profiling of Nannochloropsis gaditana in Nitrogen Depletion.</title>
        <authorList>
            <person name="Corteggiani Carpinelli E."/>
            <person name="Telatin A."/>
            <person name="Vitulo N."/>
            <person name="Forcato C."/>
            <person name="D'Angelo M."/>
            <person name="Schiavon R."/>
            <person name="Vezzi A."/>
            <person name="Giacometti G.M."/>
            <person name="Morosinotto T."/>
            <person name="Valle G."/>
        </authorList>
    </citation>
    <scope>NUCLEOTIDE SEQUENCE [LARGE SCALE GENOMIC DNA]</scope>
    <source>
        <strain evidence="1 2">B-31</strain>
    </source>
</reference>
<name>W7U061_9STRA</name>
<dbReference type="AlphaFoldDB" id="W7U061"/>
<accession>W7U061</accession>
<gene>
    <name evidence="1" type="ORF">Naga_100007g9</name>
</gene>
<sequence>MISPIVLVLRTISRCCSPKAASSIEILCSVGMASINERNEQPEMHARKGKMSNHGCALTCSLSQPRAGRGFLFHWMLPGLSWRQHPRMALCSPPPPPGPVSRRGASGRCEHARTPSGVGLETKTHHVVSPRLSAVRIGPLLAQLPQAPAPKEHLEILPIGKLVFIDPHDLLVLLGPGSFKAGPSIMMRRPSQDSNFVALRARPSSKKPLSCVRSYVTFRSPRSRGELCLCASALRLLTSSGETKGL</sequence>
<evidence type="ECO:0000313" key="1">
    <source>
        <dbReference type="EMBL" id="EWM29138.1"/>
    </source>
</evidence>
<dbReference type="EMBL" id="AZIL01000177">
    <property type="protein sequence ID" value="EWM29138.1"/>
    <property type="molecule type" value="Genomic_DNA"/>
</dbReference>
<proteinExistence type="predicted"/>
<organism evidence="1 2">
    <name type="scientific">Nannochloropsis gaditana</name>
    <dbReference type="NCBI Taxonomy" id="72520"/>
    <lineage>
        <taxon>Eukaryota</taxon>
        <taxon>Sar</taxon>
        <taxon>Stramenopiles</taxon>
        <taxon>Ochrophyta</taxon>
        <taxon>Eustigmatophyceae</taxon>
        <taxon>Eustigmatales</taxon>
        <taxon>Monodopsidaceae</taxon>
        <taxon>Nannochloropsis</taxon>
    </lineage>
</organism>